<proteinExistence type="predicted"/>
<gene>
    <name evidence="2" type="ORF">FNB15_20405</name>
</gene>
<evidence type="ECO:0000313" key="3">
    <source>
        <dbReference type="Proteomes" id="UP000317496"/>
    </source>
</evidence>
<dbReference type="Proteomes" id="UP000317496">
    <property type="component" value="Chromosome"/>
</dbReference>
<accession>A0A516H6T5</accession>
<dbReference type="SUPFAM" id="SSF75304">
    <property type="entry name" value="Amidase signature (AS) enzymes"/>
    <property type="match status" value="1"/>
</dbReference>
<protein>
    <submittedName>
        <fullName evidence="2">Amidase</fullName>
    </submittedName>
</protein>
<dbReference type="InterPro" id="IPR036928">
    <property type="entry name" value="AS_sf"/>
</dbReference>
<name>A0A516H6T5_9PROT</name>
<organism evidence="2 3">
    <name type="scientific">Ferrovibrio terrae</name>
    <dbReference type="NCBI Taxonomy" id="2594003"/>
    <lineage>
        <taxon>Bacteria</taxon>
        <taxon>Pseudomonadati</taxon>
        <taxon>Pseudomonadota</taxon>
        <taxon>Alphaproteobacteria</taxon>
        <taxon>Rhodospirillales</taxon>
        <taxon>Rhodospirillaceae</taxon>
        <taxon>Ferrovibrio</taxon>
    </lineage>
</organism>
<dbReference type="EMBL" id="CP041636">
    <property type="protein sequence ID" value="QDO99484.1"/>
    <property type="molecule type" value="Genomic_DNA"/>
</dbReference>
<dbReference type="InterPro" id="IPR020556">
    <property type="entry name" value="Amidase_CS"/>
</dbReference>
<keyword evidence="3" id="KW-1185">Reference proteome</keyword>
<dbReference type="InterPro" id="IPR000120">
    <property type="entry name" value="Amidase"/>
</dbReference>
<dbReference type="KEGG" id="fer:FNB15_20405"/>
<evidence type="ECO:0000313" key="2">
    <source>
        <dbReference type="EMBL" id="QDO99484.1"/>
    </source>
</evidence>
<dbReference type="Gene3D" id="3.90.1300.10">
    <property type="entry name" value="Amidase signature (AS) domain"/>
    <property type="match status" value="1"/>
</dbReference>
<dbReference type="PANTHER" id="PTHR11895:SF76">
    <property type="entry name" value="INDOLEACETAMIDE HYDROLASE"/>
    <property type="match status" value="1"/>
</dbReference>
<evidence type="ECO:0000259" key="1">
    <source>
        <dbReference type="Pfam" id="PF01425"/>
    </source>
</evidence>
<dbReference type="AlphaFoldDB" id="A0A516H6T5"/>
<dbReference type="OrthoDB" id="7245165at2"/>
<reference evidence="2 3" key="1">
    <citation type="submission" date="2019-07" db="EMBL/GenBank/DDBJ databases">
        <title>Genome sequencing for Ferrovibrio sp. K5.</title>
        <authorList>
            <person name="Park S.-J."/>
        </authorList>
    </citation>
    <scope>NUCLEOTIDE SEQUENCE [LARGE SCALE GENOMIC DNA]</scope>
    <source>
        <strain evidence="2 3">K5</strain>
    </source>
</reference>
<dbReference type="PANTHER" id="PTHR11895">
    <property type="entry name" value="TRANSAMIDASE"/>
    <property type="match status" value="1"/>
</dbReference>
<dbReference type="InterPro" id="IPR023631">
    <property type="entry name" value="Amidase_dom"/>
</dbReference>
<sequence length="481" mass="51741">MLHCPSPPLPRRNSMTDLIRQSARQVHDLLTRREITPADLVEVAISRITEVDGAVNAVPIRCFDRARQQAKNPQLPASKLGGIPFVIKDNAAVGDVRWTGGTPIFADRMATESDRTIALIERNGGIPLGKANLSELGGANTTNAVLGTTCNPWNTALTCGGSSGGSAVALATGQVWLAHGNDVAGSLRIPASFCGVAGLRPTPGRVPRRSILNPFDTIFVDGPMARDIGDLAFFFDAMTGFDSADPLSAPSPDAPFLPMALTPDRPLRAAWSADLGCLPVDDEVRALGEAFVTALQKDGTRIEAACPDFAGALPALLTLRGVNYVTNWEPVLEQHRHRFTPEVMGDIEHGLRQTPSSIGAAERYRAEMYRRVIGFLNEYEVLITPSTPILPFPVETMWPQEIAGVRQETYIDWIAITAITSLLACPVMAMPVGFSRGGLPFGVQIIGRPRSEARLFQIGAAIERLFGLKPTIISPKQAEIG</sequence>
<dbReference type="Pfam" id="PF01425">
    <property type="entry name" value="Amidase"/>
    <property type="match status" value="1"/>
</dbReference>
<feature type="domain" description="Amidase" evidence="1">
    <location>
        <begin position="39"/>
        <end position="455"/>
    </location>
</feature>
<dbReference type="PROSITE" id="PS00571">
    <property type="entry name" value="AMIDASES"/>
    <property type="match status" value="1"/>
</dbReference>
<dbReference type="GO" id="GO:0003824">
    <property type="term" value="F:catalytic activity"/>
    <property type="evidence" value="ECO:0007669"/>
    <property type="project" value="InterPro"/>
</dbReference>